<evidence type="ECO:0000256" key="3">
    <source>
        <dbReference type="ARBA" id="ARBA00023015"/>
    </source>
</evidence>
<comment type="subcellular location">
    <subcellularLocation>
        <location evidence="1 8">Nucleus</location>
    </subcellularLocation>
</comment>
<dbReference type="InterPro" id="IPR001356">
    <property type="entry name" value="HD"/>
</dbReference>
<dbReference type="Pfam" id="PF07526">
    <property type="entry name" value="POX"/>
    <property type="match status" value="1"/>
</dbReference>
<protein>
    <recommendedName>
        <fullName evidence="9">Homeobox domain-containing protein</fullName>
    </recommendedName>
</protein>
<dbReference type="SMART" id="SM00389">
    <property type="entry name" value="HOX"/>
    <property type="match status" value="1"/>
</dbReference>
<evidence type="ECO:0000256" key="4">
    <source>
        <dbReference type="ARBA" id="ARBA00023125"/>
    </source>
</evidence>
<keyword evidence="6" id="KW-0804">Transcription</keyword>
<comment type="caution">
    <text evidence="10">The sequence shown here is derived from an EMBL/GenBank/DDBJ whole genome shotgun (WGS) entry which is preliminary data.</text>
</comment>
<accession>A0A835VIZ3</accession>
<comment type="similarity">
    <text evidence="2">Belongs to the TALE/BELL homeobox family.</text>
</comment>
<dbReference type="InterPro" id="IPR006563">
    <property type="entry name" value="POX_dom"/>
</dbReference>
<keyword evidence="7 8" id="KW-0539">Nucleus</keyword>
<organism evidence="10 11">
    <name type="scientific">Vanilla planifolia</name>
    <name type="common">Vanilla</name>
    <dbReference type="NCBI Taxonomy" id="51239"/>
    <lineage>
        <taxon>Eukaryota</taxon>
        <taxon>Viridiplantae</taxon>
        <taxon>Streptophyta</taxon>
        <taxon>Embryophyta</taxon>
        <taxon>Tracheophyta</taxon>
        <taxon>Spermatophyta</taxon>
        <taxon>Magnoliopsida</taxon>
        <taxon>Liliopsida</taxon>
        <taxon>Asparagales</taxon>
        <taxon>Orchidaceae</taxon>
        <taxon>Vanilloideae</taxon>
        <taxon>Vanilleae</taxon>
        <taxon>Vanilla</taxon>
    </lineage>
</organism>
<evidence type="ECO:0000256" key="6">
    <source>
        <dbReference type="ARBA" id="ARBA00023163"/>
    </source>
</evidence>
<evidence type="ECO:0000313" key="10">
    <source>
        <dbReference type="EMBL" id="KAG0500602.1"/>
    </source>
</evidence>
<evidence type="ECO:0000256" key="8">
    <source>
        <dbReference type="PROSITE-ProRule" id="PRU00108"/>
    </source>
</evidence>
<proteinExistence type="inferred from homology"/>
<sequence length="542" mass="61836">MVPQEFSKESVANVSQHGALSDLYDCPSHHAGHCCCSQRGGMSQYDLLSKNFSSNFQLLGTQIDSSIEQFCTSRYKEYGFCGFDHVHGHGLSLSLGNDLELNDVKLYNNKQTNTPTVFSGVMCESSCSCAEHMREGCLTRKDDISGCSHASRCSYSKLHDVSLLINILQNSPYLEPARQLLDEVVCVSDYFKLSLSGKSDGFNHCKENSQTVHLLMEKQFGDIRLTKLTALREELEVLCRRYFLQMDELVTAFETIAGAGAAAAYTALTIQAMSKHFSNLRHAIIAKIDSSKESRVVVDSKDKPKRAPVRRLGMNQVKHIWRPLRGLPEESVLVLRGWLFEHFLHPYPSDKEKLLLASQTGLTRNQISNWFINARVRLWKPMIEEMYRELLKFRLCEGDQFLSSYRRLMHLAWSLRENRGYWEGGHFFSVDVMQEKEAKKEAFRKYLESSGVLDALTKVLVALYEENDKPSAAVEFIQQKLGGPSISEYEKAQAEKSDLQFKYDELFASYREKCKELDELKNSKVMKDAPINRLEDPEKTTN</sequence>
<dbReference type="SUPFAM" id="SSF46689">
    <property type="entry name" value="Homeodomain-like"/>
    <property type="match status" value="1"/>
</dbReference>
<dbReference type="InterPro" id="IPR008422">
    <property type="entry name" value="KN_HD"/>
</dbReference>
<feature type="DNA-binding region" description="Homeobox" evidence="8">
    <location>
        <begin position="342"/>
        <end position="382"/>
    </location>
</feature>
<dbReference type="InterPro" id="IPR050224">
    <property type="entry name" value="TALE_homeobox"/>
</dbReference>
<reference evidence="10 11" key="1">
    <citation type="journal article" date="2020" name="Nat. Food">
        <title>A phased Vanilla planifolia genome enables genetic improvement of flavour and production.</title>
        <authorList>
            <person name="Hasing T."/>
            <person name="Tang H."/>
            <person name="Brym M."/>
            <person name="Khazi F."/>
            <person name="Huang T."/>
            <person name="Chambers A.H."/>
        </authorList>
    </citation>
    <scope>NUCLEOTIDE SEQUENCE [LARGE SCALE GENOMIC DNA]</scope>
    <source>
        <tissue evidence="10">Leaf</tissue>
    </source>
</reference>
<name>A0A835VIZ3_VANPL</name>
<dbReference type="GO" id="GO:0003677">
    <property type="term" value="F:DNA binding"/>
    <property type="evidence" value="ECO:0007669"/>
    <property type="project" value="UniProtKB-UniRule"/>
</dbReference>
<dbReference type="PANTHER" id="PTHR11850">
    <property type="entry name" value="HOMEOBOX PROTEIN TRANSCRIPTION FACTORS"/>
    <property type="match status" value="1"/>
</dbReference>
<keyword evidence="3" id="KW-0805">Transcription regulation</keyword>
<dbReference type="Gene3D" id="1.10.10.60">
    <property type="entry name" value="Homeodomain-like"/>
    <property type="match status" value="1"/>
</dbReference>
<gene>
    <name evidence="10" type="ORF">HPP92_000674</name>
</gene>
<dbReference type="InterPro" id="IPR009057">
    <property type="entry name" value="Homeodomain-like_sf"/>
</dbReference>
<evidence type="ECO:0000313" key="11">
    <source>
        <dbReference type="Proteomes" id="UP000639772"/>
    </source>
</evidence>
<dbReference type="Proteomes" id="UP000639772">
    <property type="component" value="Chromosome 1"/>
</dbReference>
<evidence type="ECO:0000259" key="9">
    <source>
        <dbReference type="PROSITE" id="PS50071"/>
    </source>
</evidence>
<dbReference type="PROSITE" id="PS50071">
    <property type="entry name" value="HOMEOBOX_2"/>
    <property type="match status" value="1"/>
</dbReference>
<feature type="domain" description="Homeobox" evidence="9">
    <location>
        <begin position="340"/>
        <end position="381"/>
    </location>
</feature>
<evidence type="ECO:0000256" key="7">
    <source>
        <dbReference type="ARBA" id="ARBA00023242"/>
    </source>
</evidence>
<dbReference type="CDD" id="cd00086">
    <property type="entry name" value="homeodomain"/>
    <property type="match status" value="1"/>
</dbReference>
<dbReference type="GO" id="GO:0006355">
    <property type="term" value="P:regulation of DNA-templated transcription"/>
    <property type="evidence" value="ECO:0007669"/>
    <property type="project" value="InterPro"/>
</dbReference>
<dbReference type="EMBL" id="JADCNM010000001">
    <property type="protein sequence ID" value="KAG0500602.1"/>
    <property type="molecule type" value="Genomic_DNA"/>
</dbReference>
<evidence type="ECO:0000256" key="2">
    <source>
        <dbReference type="ARBA" id="ARBA00006454"/>
    </source>
</evidence>
<dbReference type="AlphaFoldDB" id="A0A835VIZ3"/>
<evidence type="ECO:0000256" key="1">
    <source>
        <dbReference type="ARBA" id="ARBA00004123"/>
    </source>
</evidence>
<dbReference type="SMART" id="SM00574">
    <property type="entry name" value="POX"/>
    <property type="match status" value="1"/>
</dbReference>
<keyword evidence="4 8" id="KW-0238">DNA-binding</keyword>
<dbReference type="PRINTS" id="PR02028">
    <property type="entry name" value="CMYCBINDINGP"/>
</dbReference>
<dbReference type="OrthoDB" id="10056939at2759"/>
<dbReference type="GO" id="GO:0005634">
    <property type="term" value="C:nucleus"/>
    <property type="evidence" value="ECO:0007669"/>
    <property type="project" value="UniProtKB-SubCell"/>
</dbReference>
<keyword evidence="5 8" id="KW-0371">Homeobox</keyword>
<evidence type="ECO:0000256" key="5">
    <source>
        <dbReference type="ARBA" id="ARBA00023155"/>
    </source>
</evidence>
<dbReference type="Pfam" id="PF05920">
    <property type="entry name" value="Homeobox_KN"/>
    <property type="match status" value="1"/>
</dbReference>